<dbReference type="InterPro" id="IPR018490">
    <property type="entry name" value="cNMP-bd_dom_sf"/>
</dbReference>
<reference evidence="2 3" key="1">
    <citation type="submission" date="2019-05" db="EMBL/GenBank/DDBJ databases">
        <authorList>
            <person name="Qu J.-H."/>
        </authorList>
    </citation>
    <scope>NUCLEOTIDE SEQUENCE [LARGE SCALE GENOMIC DNA]</scope>
    <source>
        <strain evidence="2 3">T17</strain>
    </source>
</reference>
<evidence type="ECO:0000259" key="1">
    <source>
        <dbReference type="Pfam" id="PF00027"/>
    </source>
</evidence>
<dbReference type="AlphaFoldDB" id="A0A5R9L6N9"/>
<comment type="caution">
    <text evidence="2">The sequence shown here is derived from an EMBL/GenBank/DDBJ whole genome shotgun (WGS) entry which is preliminary data.</text>
</comment>
<sequence>MLAEFEHYLKAQTGLPEETIRQVSSLATKHTLRRQEPILSPGQVCQHKAFIVKGLVRTFNLTADGNEHILQFSPENTWTLDVESYDKQVPSLVNISAIEQSQVLLWHKTDFDALLTAIPAFKQFSERLISRNIYYNRQRILTILGGTPEEKYEDFIRTFPTLLSRLPLHMIAGYLGMSVKTLTRIRHAQLQRS</sequence>
<dbReference type="Pfam" id="PF00027">
    <property type="entry name" value="cNMP_binding"/>
    <property type="match status" value="1"/>
</dbReference>
<dbReference type="InterPro" id="IPR000595">
    <property type="entry name" value="cNMP-bd_dom"/>
</dbReference>
<dbReference type="SUPFAM" id="SSF51206">
    <property type="entry name" value="cAMP-binding domain-like"/>
    <property type="match status" value="1"/>
</dbReference>
<dbReference type="RefSeq" id="WP_138365115.1">
    <property type="nucleotide sequence ID" value="NZ_VCEJ01000002.1"/>
</dbReference>
<dbReference type="Proteomes" id="UP000306402">
    <property type="component" value="Unassembled WGS sequence"/>
</dbReference>
<feature type="domain" description="Cyclic nucleotide-binding" evidence="1">
    <location>
        <begin position="31"/>
        <end position="115"/>
    </location>
</feature>
<organism evidence="2 3">
    <name type="scientific">Dyadobacter luticola</name>
    <dbReference type="NCBI Taxonomy" id="1979387"/>
    <lineage>
        <taxon>Bacteria</taxon>
        <taxon>Pseudomonadati</taxon>
        <taxon>Bacteroidota</taxon>
        <taxon>Cytophagia</taxon>
        <taxon>Cytophagales</taxon>
        <taxon>Spirosomataceae</taxon>
        <taxon>Dyadobacter</taxon>
    </lineage>
</organism>
<dbReference type="Gene3D" id="2.60.120.10">
    <property type="entry name" value="Jelly Rolls"/>
    <property type="match status" value="1"/>
</dbReference>
<dbReference type="OrthoDB" id="1933280at2"/>
<dbReference type="InterPro" id="IPR014710">
    <property type="entry name" value="RmlC-like_jellyroll"/>
</dbReference>
<protein>
    <submittedName>
        <fullName evidence="2">Crp/Fnr family transcriptional regulator</fullName>
    </submittedName>
</protein>
<evidence type="ECO:0000313" key="2">
    <source>
        <dbReference type="EMBL" id="TLV03905.1"/>
    </source>
</evidence>
<accession>A0A5R9L6N9</accession>
<proteinExistence type="predicted"/>
<dbReference type="EMBL" id="VCEJ01000002">
    <property type="protein sequence ID" value="TLV03905.1"/>
    <property type="molecule type" value="Genomic_DNA"/>
</dbReference>
<name>A0A5R9L6N9_9BACT</name>
<keyword evidence="3" id="KW-1185">Reference proteome</keyword>
<gene>
    <name evidence="2" type="ORF">FEN17_10050</name>
</gene>
<evidence type="ECO:0000313" key="3">
    <source>
        <dbReference type="Proteomes" id="UP000306402"/>
    </source>
</evidence>
<dbReference type="CDD" id="cd00038">
    <property type="entry name" value="CAP_ED"/>
    <property type="match status" value="1"/>
</dbReference>